<evidence type="ECO:0000313" key="3">
    <source>
        <dbReference type="EMBL" id="GAU99249.1"/>
    </source>
</evidence>
<feature type="compositionally biased region" description="Low complexity" evidence="1">
    <location>
        <begin position="279"/>
        <end position="288"/>
    </location>
</feature>
<protein>
    <recommendedName>
        <fullName evidence="2">SET domain-containing protein</fullName>
    </recommendedName>
</protein>
<feature type="compositionally biased region" description="Acidic residues" evidence="1">
    <location>
        <begin position="528"/>
        <end position="553"/>
    </location>
</feature>
<accession>A0A1D1VC92</accession>
<feature type="compositionally biased region" description="Low complexity" evidence="1">
    <location>
        <begin position="583"/>
        <end position="599"/>
    </location>
</feature>
<dbReference type="Gene3D" id="2.170.270.10">
    <property type="entry name" value="SET domain"/>
    <property type="match status" value="1"/>
</dbReference>
<feature type="region of interest" description="Disordered" evidence="1">
    <location>
        <begin position="458"/>
        <end position="599"/>
    </location>
</feature>
<feature type="compositionally biased region" description="Basic and acidic residues" evidence="1">
    <location>
        <begin position="491"/>
        <end position="503"/>
    </location>
</feature>
<keyword evidence="4" id="KW-1185">Reference proteome</keyword>
<dbReference type="STRING" id="947166.A0A1D1VC92"/>
<dbReference type="EMBL" id="BDGG01000005">
    <property type="protein sequence ID" value="GAU99249.1"/>
    <property type="molecule type" value="Genomic_DNA"/>
</dbReference>
<evidence type="ECO:0000259" key="2">
    <source>
        <dbReference type="Pfam" id="PF21549"/>
    </source>
</evidence>
<dbReference type="InterPro" id="IPR046341">
    <property type="entry name" value="SET_dom_sf"/>
</dbReference>
<dbReference type="Pfam" id="PF21549">
    <property type="entry name" value="PRDM2_PR"/>
    <property type="match status" value="1"/>
</dbReference>
<comment type="caution">
    <text evidence="3">The sequence shown here is derived from an EMBL/GenBank/DDBJ whole genome shotgun (WGS) entry which is preliminary data.</text>
</comment>
<reference evidence="3 4" key="1">
    <citation type="journal article" date="2016" name="Nat. Commun.">
        <title>Extremotolerant tardigrade genome and improved radiotolerance of human cultured cells by tardigrade-unique protein.</title>
        <authorList>
            <person name="Hashimoto T."/>
            <person name="Horikawa D.D."/>
            <person name="Saito Y."/>
            <person name="Kuwahara H."/>
            <person name="Kozuka-Hata H."/>
            <person name="Shin-I T."/>
            <person name="Minakuchi Y."/>
            <person name="Ohishi K."/>
            <person name="Motoyama A."/>
            <person name="Aizu T."/>
            <person name="Enomoto A."/>
            <person name="Kondo K."/>
            <person name="Tanaka S."/>
            <person name="Hara Y."/>
            <person name="Koshikawa S."/>
            <person name="Sagara H."/>
            <person name="Miura T."/>
            <person name="Yokobori S."/>
            <person name="Miyagawa K."/>
            <person name="Suzuki Y."/>
            <person name="Kubo T."/>
            <person name="Oyama M."/>
            <person name="Kohara Y."/>
            <person name="Fujiyama A."/>
            <person name="Arakawa K."/>
            <person name="Katayama T."/>
            <person name="Toyoda A."/>
            <person name="Kunieda T."/>
        </authorList>
    </citation>
    <scope>NUCLEOTIDE SEQUENCE [LARGE SCALE GENOMIC DNA]</scope>
    <source>
        <strain evidence="3 4">YOKOZUNA-1</strain>
    </source>
</reference>
<feature type="compositionally biased region" description="Polar residues" evidence="1">
    <location>
        <begin position="235"/>
        <end position="266"/>
    </location>
</feature>
<dbReference type="CDD" id="cd19199">
    <property type="entry name" value="PR-SET_PRDM15"/>
    <property type="match status" value="1"/>
</dbReference>
<dbReference type="OrthoDB" id="4748970at2759"/>
<feature type="compositionally biased region" description="Low complexity" evidence="1">
    <location>
        <begin position="172"/>
        <end position="190"/>
    </location>
</feature>
<name>A0A1D1VC92_RAMVA</name>
<dbReference type="Proteomes" id="UP000186922">
    <property type="component" value="Unassembled WGS sequence"/>
</dbReference>
<feature type="domain" description="SET" evidence="2">
    <location>
        <begin position="59"/>
        <end position="171"/>
    </location>
</feature>
<feature type="compositionally biased region" description="Polar residues" evidence="1">
    <location>
        <begin position="289"/>
        <end position="299"/>
    </location>
</feature>
<organism evidence="3 4">
    <name type="scientific">Ramazzottius varieornatus</name>
    <name type="common">Water bear</name>
    <name type="synonym">Tardigrade</name>
    <dbReference type="NCBI Taxonomy" id="947166"/>
    <lineage>
        <taxon>Eukaryota</taxon>
        <taxon>Metazoa</taxon>
        <taxon>Ecdysozoa</taxon>
        <taxon>Tardigrada</taxon>
        <taxon>Eutardigrada</taxon>
        <taxon>Parachela</taxon>
        <taxon>Hypsibioidea</taxon>
        <taxon>Ramazzottiidae</taxon>
        <taxon>Ramazzottius</taxon>
    </lineage>
</organism>
<sequence>MAEVTDPSLQIFDHALWCPSCKEVLDGPCVRHGQIVEDQVILPRAHLSLPYNLEIRTDSSHQEPGVFARSKIEMLTMYGPLVAQEVAATQGGHFKYALLNEQGGITSIYDLTSDHLCNWMKFVRFAEDTDDVNTMAYQQGDGIYFTTTKELFPGAELKVWYSTRYSKALGRPSISSKPSTKSSTDSLARSSSDLAGFDTVKVLIPKSAPFGVMAKLAKQRLLEFPQIQSLRVVHTSAQHTTPTRATHTSPSRANNLASSQNNMTTPQAAEASYEEEGSQEGSELLSEGTPNDNSQLVDGSLSSSQIIVLNKRYQTSYEGKDISEMTELEKKRKFNRDCQRRYRERQKLRSVGLLEPKAGDISTVEERSESIERKRQQACEATRLWRERQKSLKGIPAPATPTLEENTPEALRKAEIRKRMSESQRKRRALELALQLAKKNSPGGVAVVDGQEMTEEMLEEAKLERKRKAARESVKRYRDKKRHQASTETDLEWRTVTVDEQKNNGETAPAENQKDEVKDEVDHSDKMSEDEDGEEEEEEQDDEEEDEQAEAEEPQSSKSSEKEDSAAKAKVKEVVNIPEETNGATGSSLRRSARTRTAV</sequence>
<feature type="region of interest" description="Disordered" evidence="1">
    <location>
        <begin position="235"/>
        <end position="299"/>
    </location>
</feature>
<dbReference type="AlphaFoldDB" id="A0A1D1VC92"/>
<evidence type="ECO:0000313" key="4">
    <source>
        <dbReference type="Proteomes" id="UP000186922"/>
    </source>
</evidence>
<feature type="compositionally biased region" description="Basic and acidic residues" evidence="1">
    <location>
        <begin position="512"/>
        <end position="527"/>
    </location>
</feature>
<feature type="compositionally biased region" description="Basic and acidic residues" evidence="1">
    <location>
        <begin position="559"/>
        <end position="573"/>
    </location>
</feature>
<feature type="region of interest" description="Disordered" evidence="1">
    <location>
        <begin position="170"/>
        <end position="190"/>
    </location>
</feature>
<proteinExistence type="predicted"/>
<dbReference type="InterPro" id="IPR001214">
    <property type="entry name" value="SET_dom"/>
</dbReference>
<evidence type="ECO:0000256" key="1">
    <source>
        <dbReference type="SAM" id="MobiDB-lite"/>
    </source>
</evidence>
<gene>
    <name evidence="3" type="primary">RvY_10279-1</name>
    <name evidence="3" type="synonym">RvY_10279.1</name>
    <name evidence="3" type="ORF">RvY_10279</name>
</gene>
<dbReference type="InterPro" id="IPR044409">
    <property type="entry name" value="PRDM15_PR-SET"/>
</dbReference>